<evidence type="ECO:0000313" key="3">
    <source>
        <dbReference type="EMBL" id="XCC58312.1"/>
    </source>
</evidence>
<dbReference type="PRINTS" id="PR00111">
    <property type="entry name" value="ABHYDROLASE"/>
</dbReference>
<organism evidence="3">
    <name type="scientific">Polynucleobacter sp. UK-FUSCHL-C3</name>
    <dbReference type="NCBI Taxonomy" id="2955208"/>
    <lineage>
        <taxon>Bacteria</taxon>
        <taxon>Pseudomonadati</taxon>
        <taxon>Pseudomonadota</taxon>
        <taxon>Betaproteobacteria</taxon>
        <taxon>Burkholderiales</taxon>
        <taxon>Burkholderiaceae</taxon>
        <taxon>Polynucleobacter</taxon>
    </lineage>
</organism>
<sequence>MKNHINANQIKMAYQIDGPENGPIVIMSNSLMSSLEMWDSNISALTDRYRVIRYDTRGHGQTQVTEGPYSIALLAQDLVALMDALQIKQAHLVGLSMGGMICQYIGANYPDRALSLSLCDTASEMPPRSLWEERFAIARTSGIMGLVDGTIKRWFLGDFIQREPQQIEHVKHMILGTPVDGYLACASAVRDMAQSTMLLKIKAPTMVLVGKQDPACTVDQATVLHRLIPHSSMVVLDQAAHLANIEQPQAFNKALRGFLDSVA</sequence>
<feature type="domain" description="AB hydrolase-1" evidence="2">
    <location>
        <begin position="23"/>
        <end position="248"/>
    </location>
</feature>
<proteinExistence type="predicted"/>
<keyword evidence="1 3" id="KW-0378">Hydrolase</keyword>
<dbReference type="NCBIfam" id="TIGR02427">
    <property type="entry name" value="protocat_pcaD"/>
    <property type="match status" value="1"/>
</dbReference>
<dbReference type="Gene3D" id="3.40.50.1820">
    <property type="entry name" value="alpha/beta hydrolase"/>
    <property type="match status" value="1"/>
</dbReference>
<dbReference type="InterPro" id="IPR050266">
    <property type="entry name" value="AB_hydrolase_sf"/>
</dbReference>
<dbReference type="AlphaFoldDB" id="A0AAU8A468"/>
<evidence type="ECO:0000259" key="2">
    <source>
        <dbReference type="Pfam" id="PF00561"/>
    </source>
</evidence>
<dbReference type="GO" id="GO:0016020">
    <property type="term" value="C:membrane"/>
    <property type="evidence" value="ECO:0007669"/>
    <property type="project" value="TreeGrafter"/>
</dbReference>
<gene>
    <name evidence="3" type="primary">pcaD</name>
    <name evidence="3" type="ORF">NKE59_03205</name>
</gene>
<dbReference type="RefSeq" id="WP_353439526.1">
    <property type="nucleotide sequence ID" value="NZ_CP099959.1"/>
</dbReference>
<reference evidence="3" key="1">
    <citation type="submission" date="2022-06" db="EMBL/GenBank/DDBJ databases">
        <title>New Polynucleobacter species.</title>
        <authorList>
            <person name="Hahn M.W."/>
        </authorList>
    </citation>
    <scope>NUCLEOTIDE SEQUENCE</scope>
    <source>
        <strain evidence="3">UK-FUSCHL-C3</strain>
    </source>
</reference>
<accession>A0AAU8A468</accession>
<dbReference type="InterPro" id="IPR029058">
    <property type="entry name" value="AB_hydrolase_fold"/>
</dbReference>
<dbReference type="EMBL" id="CP099959">
    <property type="protein sequence ID" value="XCC58312.1"/>
    <property type="molecule type" value="Genomic_DNA"/>
</dbReference>
<dbReference type="EC" id="3.1.1.24" evidence="3"/>
<protein>
    <submittedName>
        <fullName evidence="3">3-oxoadipate enol-lactonase</fullName>
        <ecNumber evidence="3">3.1.1.24</ecNumber>
    </submittedName>
</protein>
<dbReference type="InterPro" id="IPR026968">
    <property type="entry name" value="PcaD/CatD"/>
</dbReference>
<dbReference type="PANTHER" id="PTHR43798:SF31">
    <property type="entry name" value="AB HYDROLASE SUPERFAMILY PROTEIN YCLE"/>
    <property type="match status" value="1"/>
</dbReference>
<evidence type="ECO:0000256" key="1">
    <source>
        <dbReference type="ARBA" id="ARBA00022801"/>
    </source>
</evidence>
<dbReference type="GO" id="GO:0042952">
    <property type="term" value="P:beta-ketoadipate pathway"/>
    <property type="evidence" value="ECO:0007669"/>
    <property type="project" value="InterPro"/>
</dbReference>
<dbReference type="Pfam" id="PF00561">
    <property type="entry name" value="Abhydrolase_1"/>
    <property type="match status" value="1"/>
</dbReference>
<dbReference type="GO" id="GO:0047570">
    <property type="term" value="F:3-oxoadipate enol-lactonase activity"/>
    <property type="evidence" value="ECO:0007669"/>
    <property type="project" value="UniProtKB-EC"/>
</dbReference>
<dbReference type="SUPFAM" id="SSF53474">
    <property type="entry name" value="alpha/beta-Hydrolases"/>
    <property type="match status" value="1"/>
</dbReference>
<dbReference type="PANTHER" id="PTHR43798">
    <property type="entry name" value="MONOACYLGLYCEROL LIPASE"/>
    <property type="match status" value="1"/>
</dbReference>
<dbReference type="InterPro" id="IPR000073">
    <property type="entry name" value="AB_hydrolase_1"/>
</dbReference>
<name>A0AAU8A468_9BURK</name>